<gene>
    <name evidence="1" type="ORF">BSTOLATCC_MIC40490</name>
</gene>
<evidence type="ECO:0000313" key="1">
    <source>
        <dbReference type="EMBL" id="CAG9326049.1"/>
    </source>
</evidence>
<organism evidence="1 2">
    <name type="scientific">Blepharisma stoltei</name>
    <dbReference type="NCBI Taxonomy" id="1481888"/>
    <lineage>
        <taxon>Eukaryota</taxon>
        <taxon>Sar</taxon>
        <taxon>Alveolata</taxon>
        <taxon>Ciliophora</taxon>
        <taxon>Postciliodesmatophora</taxon>
        <taxon>Heterotrichea</taxon>
        <taxon>Heterotrichida</taxon>
        <taxon>Blepharismidae</taxon>
        <taxon>Blepharisma</taxon>
    </lineage>
</organism>
<sequence>MNLHRPANRKKISGSKKILVRKSLDVEIRTNDIPVTTRPQSVFSTKNRKSPTNPFKSTKKFKTADALQQESPKLSDKKLLLINKERIHMQRHSLPSASLPSKTMLQQWYEKNEHEEEQKLQDLLNALTFSK</sequence>
<comment type="caution">
    <text evidence="1">The sequence shown here is derived from an EMBL/GenBank/DDBJ whole genome shotgun (WGS) entry which is preliminary data.</text>
</comment>
<dbReference type="AlphaFoldDB" id="A0AAU9JGM8"/>
<evidence type="ECO:0000313" key="2">
    <source>
        <dbReference type="Proteomes" id="UP001162131"/>
    </source>
</evidence>
<name>A0AAU9JGM8_9CILI</name>
<accession>A0AAU9JGM8</accession>
<keyword evidence="2" id="KW-1185">Reference proteome</keyword>
<protein>
    <submittedName>
        <fullName evidence="1">Uncharacterized protein</fullName>
    </submittedName>
</protein>
<reference evidence="1" key="1">
    <citation type="submission" date="2021-09" db="EMBL/GenBank/DDBJ databases">
        <authorList>
            <consortium name="AG Swart"/>
            <person name="Singh M."/>
            <person name="Singh A."/>
            <person name="Seah K."/>
            <person name="Emmerich C."/>
        </authorList>
    </citation>
    <scope>NUCLEOTIDE SEQUENCE</scope>
    <source>
        <strain evidence="1">ATCC30299</strain>
    </source>
</reference>
<proteinExistence type="predicted"/>
<dbReference type="Proteomes" id="UP001162131">
    <property type="component" value="Unassembled WGS sequence"/>
</dbReference>
<dbReference type="EMBL" id="CAJZBQ010000040">
    <property type="protein sequence ID" value="CAG9326049.1"/>
    <property type="molecule type" value="Genomic_DNA"/>
</dbReference>